<reference evidence="1" key="1">
    <citation type="journal article" date="2019" name="Sci. Rep.">
        <title>Draft genome of Tanacetum cinerariifolium, the natural source of mosquito coil.</title>
        <authorList>
            <person name="Yamashiro T."/>
            <person name="Shiraishi A."/>
            <person name="Satake H."/>
            <person name="Nakayama K."/>
        </authorList>
    </citation>
    <scope>NUCLEOTIDE SEQUENCE</scope>
</reference>
<comment type="caution">
    <text evidence="1">The sequence shown here is derived from an EMBL/GenBank/DDBJ whole genome shotgun (WGS) entry which is preliminary data.</text>
</comment>
<organism evidence="1">
    <name type="scientific">Tanacetum cinerariifolium</name>
    <name type="common">Dalmatian daisy</name>
    <name type="synonym">Chrysanthemum cinerariifolium</name>
    <dbReference type="NCBI Taxonomy" id="118510"/>
    <lineage>
        <taxon>Eukaryota</taxon>
        <taxon>Viridiplantae</taxon>
        <taxon>Streptophyta</taxon>
        <taxon>Embryophyta</taxon>
        <taxon>Tracheophyta</taxon>
        <taxon>Spermatophyta</taxon>
        <taxon>Magnoliopsida</taxon>
        <taxon>eudicotyledons</taxon>
        <taxon>Gunneridae</taxon>
        <taxon>Pentapetalae</taxon>
        <taxon>asterids</taxon>
        <taxon>campanulids</taxon>
        <taxon>Asterales</taxon>
        <taxon>Asteraceae</taxon>
        <taxon>Asteroideae</taxon>
        <taxon>Anthemideae</taxon>
        <taxon>Anthemidinae</taxon>
        <taxon>Tanacetum</taxon>
    </lineage>
</organism>
<gene>
    <name evidence="1" type="ORF">Tci_005827</name>
</gene>
<protein>
    <submittedName>
        <fullName evidence="1">Retrovirus-related Pol polyprotein from transposon TNT 1-94</fullName>
    </submittedName>
</protein>
<dbReference type="EMBL" id="BKCJ010000512">
    <property type="protein sequence ID" value="GEU33849.1"/>
    <property type="molecule type" value="Genomic_DNA"/>
</dbReference>
<dbReference type="AlphaFoldDB" id="A0A6L2JAE6"/>
<name>A0A6L2JAE6_TANCI</name>
<proteinExistence type="predicted"/>
<accession>A0A6L2JAE6</accession>
<evidence type="ECO:0000313" key="1">
    <source>
        <dbReference type="EMBL" id="GEU33849.1"/>
    </source>
</evidence>
<sequence>MENCDDLQLHTTSNFKANHIDAYDLDCDDEATASAIFMESISPAGSINGDTVDPTYDSKLLSEIPHYDTYHETDVLC</sequence>